<dbReference type="GeneID" id="8240158"/>
<keyword evidence="7 10" id="KW-0505">Motor protein</keyword>
<dbReference type="FunCoup" id="E0VGR9">
    <property type="interactions" value="13"/>
</dbReference>
<dbReference type="InterPro" id="IPR019821">
    <property type="entry name" value="Kinesin_motor_CS"/>
</dbReference>
<dbReference type="STRING" id="121224.E0VGR9"/>
<evidence type="ECO:0000256" key="7">
    <source>
        <dbReference type="ARBA" id="ARBA00023175"/>
    </source>
</evidence>
<comment type="similarity">
    <text evidence="10 11">Belongs to the TRAFAC class myosin-kinesin ATPase superfamily. Kinesin family.</text>
</comment>
<dbReference type="VEuPathDB" id="VectorBase:PHUM191340"/>
<dbReference type="PROSITE" id="PS00411">
    <property type="entry name" value="KINESIN_MOTOR_1"/>
    <property type="match status" value="1"/>
</dbReference>
<evidence type="ECO:0000256" key="6">
    <source>
        <dbReference type="ARBA" id="ARBA00023054"/>
    </source>
</evidence>
<evidence type="ECO:0000256" key="9">
    <source>
        <dbReference type="ARBA" id="ARBA00060187"/>
    </source>
</evidence>
<organism>
    <name type="scientific">Pediculus humanus subsp. corporis</name>
    <name type="common">Body louse</name>
    <dbReference type="NCBI Taxonomy" id="121224"/>
    <lineage>
        <taxon>Eukaryota</taxon>
        <taxon>Metazoa</taxon>
        <taxon>Ecdysozoa</taxon>
        <taxon>Arthropoda</taxon>
        <taxon>Hexapoda</taxon>
        <taxon>Insecta</taxon>
        <taxon>Pterygota</taxon>
        <taxon>Neoptera</taxon>
        <taxon>Paraneoptera</taxon>
        <taxon>Psocodea</taxon>
        <taxon>Troctomorpha</taxon>
        <taxon>Phthiraptera</taxon>
        <taxon>Anoplura</taxon>
        <taxon>Pediculidae</taxon>
        <taxon>Pediculus</taxon>
    </lineage>
</organism>
<evidence type="ECO:0000256" key="2">
    <source>
        <dbReference type="ARBA" id="ARBA00022490"/>
    </source>
</evidence>
<dbReference type="PANTHER" id="PTHR47969">
    <property type="entry name" value="CHROMOSOME-ASSOCIATED KINESIN KIF4A-RELATED"/>
    <property type="match status" value="1"/>
</dbReference>
<dbReference type="InParanoid" id="E0VGR9"/>
<dbReference type="GO" id="GO:0005524">
    <property type="term" value="F:ATP binding"/>
    <property type="evidence" value="ECO:0007669"/>
    <property type="project" value="UniProtKB-UniRule"/>
</dbReference>
<feature type="binding site" evidence="10">
    <location>
        <begin position="112"/>
        <end position="119"/>
    </location>
    <ligand>
        <name>ATP</name>
        <dbReference type="ChEBI" id="CHEBI:30616"/>
    </ligand>
</feature>
<comment type="subcellular location">
    <subcellularLocation>
        <location evidence="1">Cytoplasm</location>
        <location evidence="1">Cytoskeleton</location>
    </subcellularLocation>
</comment>
<feature type="compositionally biased region" description="Basic residues" evidence="13">
    <location>
        <begin position="397"/>
        <end position="407"/>
    </location>
</feature>
<keyword evidence="8" id="KW-0206">Cytoskeleton</keyword>
<accession>E0VGR9</accession>
<dbReference type="HOGENOM" id="CLU_001485_22_4_1"/>
<evidence type="ECO:0000256" key="11">
    <source>
        <dbReference type="RuleBase" id="RU000394"/>
    </source>
</evidence>
<protein>
    <recommendedName>
        <fullName evidence="11">Kinesin-like protein</fullName>
    </recommendedName>
</protein>
<evidence type="ECO:0000313" key="17">
    <source>
        <dbReference type="Proteomes" id="UP000009046"/>
    </source>
</evidence>
<dbReference type="GO" id="GO:0005874">
    <property type="term" value="C:microtubule"/>
    <property type="evidence" value="ECO:0007669"/>
    <property type="project" value="UniProtKB-KW"/>
</dbReference>
<feature type="region of interest" description="Disordered" evidence="13">
    <location>
        <begin position="389"/>
        <end position="430"/>
    </location>
</feature>
<evidence type="ECO:0000256" key="13">
    <source>
        <dbReference type="SAM" id="MobiDB-lite"/>
    </source>
</evidence>
<evidence type="ECO:0000256" key="10">
    <source>
        <dbReference type="PROSITE-ProRule" id="PRU00283"/>
    </source>
</evidence>
<reference evidence="15" key="2">
    <citation type="submission" date="2007-04" db="EMBL/GenBank/DDBJ databases">
        <title>The genome of the human body louse.</title>
        <authorList>
            <consortium name="The Human Body Louse Genome Consortium"/>
            <person name="Kirkness E."/>
            <person name="Walenz B."/>
            <person name="Hass B."/>
            <person name="Bruggner R."/>
            <person name="Strausberg R."/>
        </authorList>
    </citation>
    <scope>NUCLEOTIDE SEQUENCE</scope>
    <source>
        <strain evidence="15">USDA</strain>
    </source>
</reference>
<keyword evidence="3 11" id="KW-0493">Microtubule</keyword>
<feature type="coiled-coil region" evidence="12">
    <location>
        <begin position="443"/>
        <end position="537"/>
    </location>
</feature>
<dbReference type="SMART" id="SM00129">
    <property type="entry name" value="KISc"/>
    <property type="match status" value="1"/>
</dbReference>
<dbReference type="RefSeq" id="XP_002425313.1">
    <property type="nucleotide sequence ID" value="XM_002425268.1"/>
</dbReference>
<dbReference type="FunFam" id="3.40.850.10:FF:000029">
    <property type="entry name" value="Kinesin-like protein KIF17"/>
    <property type="match status" value="1"/>
</dbReference>
<evidence type="ECO:0000256" key="4">
    <source>
        <dbReference type="ARBA" id="ARBA00022741"/>
    </source>
</evidence>
<dbReference type="EMBL" id="DS235151">
    <property type="protein sequence ID" value="EEB12575.1"/>
    <property type="molecule type" value="Genomic_DNA"/>
</dbReference>
<dbReference type="SUPFAM" id="SSF52540">
    <property type="entry name" value="P-loop containing nucleoside triphosphate hydrolases"/>
    <property type="match status" value="1"/>
</dbReference>
<dbReference type="Gene3D" id="3.40.850.10">
    <property type="entry name" value="Kinesin motor domain"/>
    <property type="match status" value="1"/>
</dbReference>
<feature type="region of interest" description="Disordered" evidence="13">
    <location>
        <begin position="695"/>
        <end position="735"/>
    </location>
</feature>
<dbReference type="InterPro" id="IPR001752">
    <property type="entry name" value="Kinesin_motor_dom"/>
</dbReference>
<reference evidence="16" key="3">
    <citation type="submission" date="2021-02" db="UniProtKB">
        <authorList>
            <consortium name="EnsemblMetazoa"/>
        </authorList>
    </citation>
    <scope>IDENTIFICATION</scope>
    <source>
        <strain evidence="16">USDA</strain>
    </source>
</reference>
<dbReference type="EnsemblMetazoa" id="PHUM191340-RA">
    <property type="protein sequence ID" value="PHUM191340-PA"/>
    <property type="gene ID" value="PHUM191340"/>
</dbReference>
<dbReference type="AlphaFoldDB" id="E0VGR9"/>
<dbReference type="OrthoDB" id="3176171at2759"/>
<evidence type="ECO:0000256" key="8">
    <source>
        <dbReference type="ARBA" id="ARBA00023212"/>
    </source>
</evidence>
<reference evidence="15" key="1">
    <citation type="submission" date="2007-04" db="EMBL/GenBank/DDBJ databases">
        <title>Annotation of Pediculus humanus corporis strain USDA.</title>
        <authorList>
            <person name="Kirkness E."/>
            <person name="Hannick L."/>
            <person name="Hass B."/>
            <person name="Bruggner R."/>
            <person name="Lawson D."/>
            <person name="Bidwell S."/>
            <person name="Joardar V."/>
            <person name="Caler E."/>
            <person name="Walenz B."/>
            <person name="Inman J."/>
            <person name="Schobel S."/>
            <person name="Galinsky K."/>
            <person name="Amedeo P."/>
            <person name="Strausberg R."/>
        </authorList>
    </citation>
    <scope>NUCLEOTIDE SEQUENCE</scope>
    <source>
        <strain evidence="15">USDA</strain>
    </source>
</reference>
<feature type="domain" description="Kinesin motor" evidence="14">
    <location>
        <begin position="21"/>
        <end position="358"/>
    </location>
</feature>
<keyword evidence="4 10" id="KW-0547">Nucleotide-binding</keyword>
<dbReference type="CTD" id="8240158"/>
<dbReference type="PANTHER" id="PTHR47969:SF21">
    <property type="entry name" value="KINESIN-LIKE PROTEIN"/>
    <property type="match status" value="1"/>
</dbReference>
<keyword evidence="6 12" id="KW-0175">Coiled coil</keyword>
<evidence type="ECO:0000256" key="12">
    <source>
        <dbReference type="SAM" id="Coils"/>
    </source>
</evidence>
<dbReference type="eggNOG" id="KOG4280">
    <property type="taxonomic scope" value="Eukaryota"/>
</dbReference>
<comment type="function">
    <text evidence="9">Plus-end directed microtubule motor that may be used for anterograde axonal transport and could conceivably move cargos in fly neurons different than those moved by kinesin heavy chain or other plus-end directed motors.</text>
</comment>
<sequence>MSSSKKRSGNKSASLVNRDEAVQVVVRCRPMNTKEKDSGCTQVVQVFPHSGEIEVLCCNENVMNNQVDQRKIFTFDAVYDHKAKQQDLYDEAVRPLVVSVLQGFNATIFAYGQTGTGKTFTMEGVKKNPVSKGIIPRSFEQIFMHIENTENMQYLVRVSYMEIYQEKIRDLLEDPKHPKRHEIRETPDGEIYVEDLMLINCKDVSQIEKVMYMGNLNRTIGATDMNEHSSRSHAIFQIRIEMSEINTEEKYSNIKLGMLNLVDLAGSERQNKTGSTGERLKEASKINLSLSALGNVISALVNGSGSHIPYRDSKLTRLLQDSLGGNSRTLMIANIGPASYNLEETLTTLRYAHRAKSIQNKPRVNEDPKDTLMRKLKDEIAQLQEALAKKNQEQEIRKKKKSSKKKPKVQEIMSEKSDDDYETNKEDVSDDVNEDTLMNDEELLKQNEEAHELMEKIQSLENKMVLGGKNIVDHTNEQQRALEKSLAEIAEKKRKEMEMRRKLEQEDESFEIVMGNYQNLQQEVDLKTKKLKRLFSKLQYLKQDIIDNTEVFNKERRDLEDTQSALIKDLKLKRLIIDNFMPIEQFNKVLASMKYDENEDVWKPGRIESNQVLSKRPLAVVGERRPTSEYARVAHQLSSTPRYRSENVLDLDLYMPERTTMDYEEPVVEPKILAMLDRALQVEDNIDIDASRVKSYPGRYSARPRHASAAPSKSKRQGLSSAAPVFPKARGLVPK</sequence>
<dbReference type="PRINTS" id="PR00380">
    <property type="entry name" value="KINESINHEAVY"/>
</dbReference>
<dbReference type="PROSITE" id="PS50067">
    <property type="entry name" value="KINESIN_MOTOR_2"/>
    <property type="match status" value="1"/>
</dbReference>
<evidence type="ECO:0000256" key="5">
    <source>
        <dbReference type="ARBA" id="ARBA00022840"/>
    </source>
</evidence>
<dbReference type="Pfam" id="PF00225">
    <property type="entry name" value="Kinesin"/>
    <property type="match status" value="1"/>
</dbReference>
<evidence type="ECO:0000256" key="3">
    <source>
        <dbReference type="ARBA" id="ARBA00022701"/>
    </source>
</evidence>
<evidence type="ECO:0000256" key="1">
    <source>
        <dbReference type="ARBA" id="ARBA00004245"/>
    </source>
</evidence>
<dbReference type="OMA" id="DMIRVMK"/>
<dbReference type="GO" id="GO:0008017">
    <property type="term" value="F:microtubule binding"/>
    <property type="evidence" value="ECO:0007669"/>
    <property type="project" value="InterPro"/>
</dbReference>
<keyword evidence="5 10" id="KW-0067">ATP-binding</keyword>
<dbReference type="GO" id="GO:0003777">
    <property type="term" value="F:microtubule motor activity"/>
    <property type="evidence" value="ECO:0007669"/>
    <property type="project" value="InterPro"/>
</dbReference>
<dbReference type="KEGG" id="phu:Phum_PHUM191340"/>
<gene>
    <name evidence="16" type="primary">8240158</name>
    <name evidence="15" type="ORF">Phum_PHUM191340</name>
</gene>
<keyword evidence="17" id="KW-1185">Reference proteome</keyword>
<dbReference type="InterPro" id="IPR027417">
    <property type="entry name" value="P-loop_NTPase"/>
</dbReference>
<dbReference type="InterPro" id="IPR036961">
    <property type="entry name" value="Kinesin_motor_dom_sf"/>
</dbReference>
<dbReference type="Proteomes" id="UP000009046">
    <property type="component" value="Unassembled WGS sequence"/>
</dbReference>
<dbReference type="EMBL" id="AAZO01002220">
    <property type="status" value="NOT_ANNOTATED_CDS"/>
    <property type="molecule type" value="Genomic_DNA"/>
</dbReference>
<name>E0VGR9_PEDHC</name>
<dbReference type="InterPro" id="IPR027640">
    <property type="entry name" value="Kinesin-like_fam"/>
</dbReference>
<evidence type="ECO:0000313" key="15">
    <source>
        <dbReference type="EMBL" id="EEB12575.1"/>
    </source>
</evidence>
<dbReference type="GO" id="GO:0007018">
    <property type="term" value="P:microtubule-based movement"/>
    <property type="evidence" value="ECO:0007669"/>
    <property type="project" value="InterPro"/>
</dbReference>
<evidence type="ECO:0000259" key="14">
    <source>
        <dbReference type="PROSITE" id="PS50067"/>
    </source>
</evidence>
<evidence type="ECO:0000313" key="16">
    <source>
        <dbReference type="EnsemblMetazoa" id="PHUM191340-PA"/>
    </source>
</evidence>
<proteinExistence type="inferred from homology"/>
<keyword evidence="2" id="KW-0963">Cytoplasm</keyword>